<evidence type="ECO:0000313" key="3">
    <source>
        <dbReference type="EMBL" id="CAL8098649.1"/>
    </source>
</evidence>
<name>A0ABP1QDB9_9HEXA</name>
<reference evidence="3 4" key="1">
    <citation type="submission" date="2024-08" db="EMBL/GenBank/DDBJ databases">
        <authorList>
            <person name="Cucini C."/>
            <person name="Frati F."/>
        </authorList>
    </citation>
    <scope>NUCLEOTIDE SEQUENCE [LARGE SCALE GENOMIC DNA]</scope>
</reference>
<proteinExistence type="predicted"/>
<keyword evidence="4" id="KW-1185">Reference proteome</keyword>
<feature type="region of interest" description="Disordered" evidence="1">
    <location>
        <begin position="176"/>
        <end position="197"/>
    </location>
</feature>
<gene>
    <name evidence="3" type="ORF">ODALV1_LOCUS10011</name>
</gene>
<feature type="signal peptide" evidence="2">
    <location>
        <begin position="1"/>
        <end position="27"/>
    </location>
</feature>
<keyword evidence="2" id="KW-0732">Signal</keyword>
<comment type="caution">
    <text evidence="3">The sequence shown here is derived from an EMBL/GenBank/DDBJ whole genome shotgun (WGS) entry which is preliminary data.</text>
</comment>
<accession>A0ABP1QDB9</accession>
<evidence type="ECO:0000256" key="2">
    <source>
        <dbReference type="SAM" id="SignalP"/>
    </source>
</evidence>
<evidence type="ECO:0000313" key="4">
    <source>
        <dbReference type="Proteomes" id="UP001642540"/>
    </source>
</evidence>
<dbReference type="EMBL" id="CAXLJM020000030">
    <property type="protein sequence ID" value="CAL8098649.1"/>
    <property type="molecule type" value="Genomic_DNA"/>
</dbReference>
<dbReference type="Proteomes" id="UP001642540">
    <property type="component" value="Unassembled WGS sequence"/>
</dbReference>
<sequence length="197" mass="21734">MAKNSFLYCWTTALISLTFLNFRSCGAGNLTRASCDMSSPVRTKGAPSTNDEFCWQYFDEDSYYTFYPEDCAADESLNCCDGVCQCCDGRPCVDDSDSNCYDLQISGGGSSSDGCRISNAPRRRCTENFGGKAVKNYSDEDCWNEEYPYLNCCDGECVCCRASNLCPDDREDACENEHPPKSGGGSRTRKNNGTIIL</sequence>
<evidence type="ECO:0000256" key="1">
    <source>
        <dbReference type="SAM" id="MobiDB-lite"/>
    </source>
</evidence>
<feature type="chain" id="PRO_5046375543" evidence="2">
    <location>
        <begin position="28"/>
        <end position="197"/>
    </location>
</feature>
<protein>
    <submittedName>
        <fullName evidence="3">Uncharacterized protein</fullName>
    </submittedName>
</protein>
<organism evidence="3 4">
    <name type="scientific">Orchesella dallaii</name>
    <dbReference type="NCBI Taxonomy" id="48710"/>
    <lineage>
        <taxon>Eukaryota</taxon>
        <taxon>Metazoa</taxon>
        <taxon>Ecdysozoa</taxon>
        <taxon>Arthropoda</taxon>
        <taxon>Hexapoda</taxon>
        <taxon>Collembola</taxon>
        <taxon>Entomobryomorpha</taxon>
        <taxon>Entomobryoidea</taxon>
        <taxon>Orchesellidae</taxon>
        <taxon>Orchesellinae</taxon>
        <taxon>Orchesella</taxon>
    </lineage>
</organism>